<evidence type="ECO:0000256" key="1">
    <source>
        <dbReference type="SAM" id="MobiDB-lite"/>
    </source>
</evidence>
<sequence length="278" mass="30202">MAPLHELSVMSAGAKEVFRCLMPRCTSKPFATKANLKRHNKAKHGSKYQTPCGKLLRAHASDNQRHLKTCHKCKCKCLEGPEQAPPLGAASVPVPPLVSPNLVISPELQHDDSWYRYFDAGYWRAAGDGIPDGAPQEQASRLSFDPCFNTGCEQHQFPVHGTASEETVPEWSESSTGYSSTGGFSRDRSLGLSEDLESASSTTNHHQHLKEPVKAAGFGCDCRHPAGTAGGGVANNHVAGWEFKATSCNRGCMPTLVRIYKPRIRSPLLSCQLFVSSL</sequence>
<evidence type="ECO:0000313" key="3">
    <source>
        <dbReference type="Proteomes" id="UP001232148"/>
    </source>
</evidence>
<protein>
    <submittedName>
        <fullName evidence="2">Uncharacterized protein</fullName>
    </submittedName>
</protein>
<keyword evidence="3" id="KW-1185">Reference proteome</keyword>
<dbReference type="Proteomes" id="UP001232148">
    <property type="component" value="Unassembled WGS sequence"/>
</dbReference>
<evidence type="ECO:0000313" key="2">
    <source>
        <dbReference type="EMBL" id="KAK2021397.1"/>
    </source>
</evidence>
<comment type="caution">
    <text evidence="2">The sequence shown here is derived from an EMBL/GenBank/DDBJ whole genome shotgun (WGS) entry which is preliminary data.</text>
</comment>
<feature type="region of interest" description="Disordered" evidence="1">
    <location>
        <begin position="161"/>
        <end position="208"/>
    </location>
</feature>
<organism evidence="2 3">
    <name type="scientific">Colletotrichum zoysiae</name>
    <dbReference type="NCBI Taxonomy" id="1216348"/>
    <lineage>
        <taxon>Eukaryota</taxon>
        <taxon>Fungi</taxon>
        <taxon>Dikarya</taxon>
        <taxon>Ascomycota</taxon>
        <taxon>Pezizomycotina</taxon>
        <taxon>Sordariomycetes</taxon>
        <taxon>Hypocreomycetidae</taxon>
        <taxon>Glomerellales</taxon>
        <taxon>Glomerellaceae</taxon>
        <taxon>Colletotrichum</taxon>
        <taxon>Colletotrichum graminicola species complex</taxon>
    </lineage>
</organism>
<reference evidence="2" key="1">
    <citation type="submission" date="2021-06" db="EMBL/GenBank/DDBJ databases">
        <title>Comparative genomics, transcriptomics and evolutionary studies reveal genomic signatures of adaptation to plant cell wall in hemibiotrophic fungi.</title>
        <authorList>
            <consortium name="DOE Joint Genome Institute"/>
            <person name="Baroncelli R."/>
            <person name="Diaz J.F."/>
            <person name="Benocci T."/>
            <person name="Peng M."/>
            <person name="Battaglia E."/>
            <person name="Haridas S."/>
            <person name="Andreopoulos W."/>
            <person name="Labutti K."/>
            <person name="Pangilinan J."/>
            <person name="Floch G.L."/>
            <person name="Makela M.R."/>
            <person name="Henrissat B."/>
            <person name="Grigoriev I.V."/>
            <person name="Crouch J.A."/>
            <person name="De Vries R.P."/>
            <person name="Sukno S.A."/>
            <person name="Thon M.R."/>
        </authorList>
    </citation>
    <scope>NUCLEOTIDE SEQUENCE</scope>
    <source>
        <strain evidence="2">MAFF235873</strain>
    </source>
</reference>
<dbReference type="EMBL" id="MU843108">
    <property type="protein sequence ID" value="KAK2021397.1"/>
    <property type="molecule type" value="Genomic_DNA"/>
</dbReference>
<proteinExistence type="predicted"/>
<dbReference type="AlphaFoldDB" id="A0AAD9H501"/>
<feature type="compositionally biased region" description="Low complexity" evidence="1">
    <location>
        <begin position="172"/>
        <end position="184"/>
    </location>
</feature>
<name>A0AAD9H501_9PEZI</name>
<accession>A0AAD9H501</accession>
<gene>
    <name evidence="2" type="ORF">LX32DRAFT_258371</name>
</gene>